<sequence length="343" mass="39736">MTSLNQQHFFDAILGYWESIVRSESTVPIDISDFLRKAGIIRITQGQYQPIQASQVHTLMAITVEQLHIDGLGLRIAKRLKLQDMGAWGYAMISCQNLKQLLDTGLQFSYITKDYVDIHIGYDSEYAYITADDRSHGRSAQHYTIEDAICHYYLGIERFLGQEFDRKRVHVDFAYPAPHYLPLYKTIFTTNLSFNSQQNQLRFPVEWIRSAISMNPALIAHVATLQSQTIIDDTTTQPISYQIRVKLLTQLKYGLPTMEAMAIEMNTTSRTLRRKLIAEETTYKHLVLDTRMQVARDYLLNTPLSTTEIAELLSYHSSPPFFRAFQNYYGMSPHQYRIQSRHE</sequence>
<keyword evidence="2" id="KW-0238">DNA-binding</keyword>
<feature type="domain" description="HTH araC/xylS-type" evidence="4">
    <location>
        <begin position="241"/>
        <end position="339"/>
    </location>
</feature>
<evidence type="ECO:0000256" key="1">
    <source>
        <dbReference type="ARBA" id="ARBA00023015"/>
    </source>
</evidence>
<dbReference type="InterPro" id="IPR032687">
    <property type="entry name" value="AraC-type_N"/>
</dbReference>
<dbReference type="Pfam" id="PF12625">
    <property type="entry name" value="Arabinose_bd"/>
    <property type="match status" value="1"/>
</dbReference>
<dbReference type="PANTHER" id="PTHR47894:SF1">
    <property type="entry name" value="HTH-TYPE TRANSCRIPTIONAL REGULATOR VQSM"/>
    <property type="match status" value="1"/>
</dbReference>
<keyword evidence="3" id="KW-0804">Transcription</keyword>
<proteinExistence type="predicted"/>
<evidence type="ECO:0000313" key="5">
    <source>
        <dbReference type="EMBL" id="MCW8345164.1"/>
    </source>
</evidence>
<dbReference type="AlphaFoldDB" id="A0A9X3CKL1"/>
<reference evidence="5" key="1">
    <citation type="submission" date="2022-02" db="EMBL/GenBank/DDBJ databases">
        <title>Vibrio sp. nov, a new bacterium isolated from seawater.</title>
        <authorList>
            <person name="Yuan Y."/>
        </authorList>
    </citation>
    <scope>NUCLEOTIDE SEQUENCE</scope>
    <source>
        <strain evidence="5">ZSDZ65</strain>
    </source>
</reference>
<evidence type="ECO:0000259" key="4">
    <source>
        <dbReference type="PROSITE" id="PS01124"/>
    </source>
</evidence>
<evidence type="ECO:0000256" key="2">
    <source>
        <dbReference type="ARBA" id="ARBA00023125"/>
    </source>
</evidence>
<dbReference type="Gene3D" id="1.10.10.60">
    <property type="entry name" value="Homeodomain-like"/>
    <property type="match status" value="1"/>
</dbReference>
<dbReference type="Proteomes" id="UP001155587">
    <property type="component" value="Unassembled WGS sequence"/>
</dbReference>
<protein>
    <submittedName>
        <fullName evidence="5">AraC family transcriptional regulator</fullName>
    </submittedName>
</protein>
<dbReference type="SMART" id="SM00342">
    <property type="entry name" value="HTH_ARAC"/>
    <property type="match status" value="1"/>
</dbReference>
<dbReference type="PROSITE" id="PS01124">
    <property type="entry name" value="HTH_ARAC_FAMILY_2"/>
    <property type="match status" value="1"/>
</dbReference>
<dbReference type="GO" id="GO:0000976">
    <property type="term" value="F:transcription cis-regulatory region binding"/>
    <property type="evidence" value="ECO:0007669"/>
    <property type="project" value="TreeGrafter"/>
</dbReference>
<comment type="caution">
    <text evidence="5">The sequence shown here is derived from an EMBL/GenBank/DDBJ whole genome shotgun (WGS) entry which is preliminary data.</text>
</comment>
<name>A0A9X3CKL1_9VIBR</name>
<dbReference type="PANTHER" id="PTHR47894">
    <property type="entry name" value="HTH-TYPE TRANSCRIPTIONAL REGULATOR GADX"/>
    <property type="match status" value="1"/>
</dbReference>
<accession>A0A9X3CKL1</accession>
<evidence type="ECO:0000313" key="6">
    <source>
        <dbReference type="Proteomes" id="UP001155587"/>
    </source>
</evidence>
<keyword evidence="6" id="KW-1185">Reference proteome</keyword>
<dbReference type="InterPro" id="IPR018060">
    <property type="entry name" value="HTH_AraC"/>
</dbReference>
<dbReference type="RefSeq" id="WP_265673623.1">
    <property type="nucleotide sequence ID" value="NZ_JAKRRY010000003.1"/>
</dbReference>
<dbReference type="InterPro" id="IPR009057">
    <property type="entry name" value="Homeodomain-like_sf"/>
</dbReference>
<dbReference type="GO" id="GO:0005829">
    <property type="term" value="C:cytosol"/>
    <property type="evidence" value="ECO:0007669"/>
    <property type="project" value="TreeGrafter"/>
</dbReference>
<dbReference type="Pfam" id="PF12833">
    <property type="entry name" value="HTH_18"/>
    <property type="match status" value="1"/>
</dbReference>
<dbReference type="SUPFAM" id="SSF46689">
    <property type="entry name" value="Homeodomain-like"/>
    <property type="match status" value="1"/>
</dbReference>
<evidence type="ECO:0000256" key="3">
    <source>
        <dbReference type="ARBA" id="ARBA00023163"/>
    </source>
</evidence>
<gene>
    <name evidence="5" type="ORF">MD535_03860</name>
</gene>
<dbReference type="EMBL" id="JAKRRY010000003">
    <property type="protein sequence ID" value="MCW8345164.1"/>
    <property type="molecule type" value="Genomic_DNA"/>
</dbReference>
<organism evidence="5 6">
    <name type="scientific">Vibrio qingdaonensis</name>
    <dbReference type="NCBI Taxonomy" id="2829491"/>
    <lineage>
        <taxon>Bacteria</taxon>
        <taxon>Pseudomonadati</taxon>
        <taxon>Pseudomonadota</taxon>
        <taxon>Gammaproteobacteria</taxon>
        <taxon>Vibrionales</taxon>
        <taxon>Vibrionaceae</taxon>
        <taxon>Vibrio</taxon>
    </lineage>
</organism>
<dbReference type="GO" id="GO:0003700">
    <property type="term" value="F:DNA-binding transcription factor activity"/>
    <property type="evidence" value="ECO:0007669"/>
    <property type="project" value="InterPro"/>
</dbReference>
<keyword evidence="1" id="KW-0805">Transcription regulation</keyword>